<evidence type="ECO:0000256" key="7">
    <source>
        <dbReference type="RuleBase" id="RU004466"/>
    </source>
</evidence>
<comment type="cofactor">
    <cofactor evidence="1">
        <name>Mg(2+)</name>
        <dbReference type="ChEBI" id="CHEBI:18420"/>
    </cofactor>
</comment>
<proteinExistence type="inferred from homology"/>
<dbReference type="PROSITE" id="PS00723">
    <property type="entry name" value="POLYPRENYL_SYNTHASE_1"/>
    <property type="match status" value="1"/>
</dbReference>
<evidence type="ECO:0000256" key="3">
    <source>
        <dbReference type="ARBA" id="ARBA00022679"/>
    </source>
</evidence>
<dbReference type="SUPFAM" id="SSF48576">
    <property type="entry name" value="Terpenoid synthases"/>
    <property type="match status" value="1"/>
</dbReference>
<keyword evidence="4" id="KW-0479">Metal-binding</keyword>
<dbReference type="Gene3D" id="1.10.600.10">
    <property type="entry name" value="Farnesyl Diphosphate Synthase"/>
    <property type="match status" value="1"/>
</dbReference>
<gene>
    <name evidence="8" type="ORF">Ljor_1100</name>
</gene>
<comment type="caution">
    <text evidence="8">The sequence shown here is derived from an EMBL/GenBank/DDBJ whole genome shotgun (WGS) entry which is preliminary data.</text>
</comment>
<dbReference type="InterPro" id="IPR053378">
    <property type="entry name" value="Prenyl_diphosphate_synthase"/>
</dbReference>
<keyword evidence="3 7" id="KW-0808">Transferase</keyword>
<dbReference type="InterPro" id="IPR000092">
    <property type="entry name" value="Polyprenyl_synt"/>
</dbReference>
<dbReference type="SFLD" id="SFLDS00005">
    <property type="entry name" value="Isoprenoid_Synthase_Type_I"/>
    <property type="match status" value="1"/>
</dbReference>
<dbReference type="InterPro" id="IPR008949">
    <property type="entry name" value="Isoprenoid_synthase_dom_sf"/>
</dbReference>
<dbReference type="PROSITE" id="PS00444">
    <property type="entry name" value="POLYPRENYL_SYNTHASE_2"/>
    <property type="match status" value="1"/>
</dbReference>
<dbReference type="PANTHER" id="PTHR43281:SF1">
    <property type="entry name" value="FARNESYL DIPHOSPHATE SYNTHASE"/>
    <property type="match status" value="1"/>
</dbReference>
<organism evidence="8 9">
    <name type="scientific">Legionella jordanis</name>
    <dbReference type="NCBI Taxonomy" id="456"/>
    <lineage>
        <taxon>Bacteria</taxon>
        <taxon>Pseudomonadati</taxon>
        <taxon>Pseudomonadota</taxon>
        <taxon>Gammaproteobacteria</taxon>
        <taxon>Legionellales</taxon>
        <taxon>Legionellaceae</taxon>
        <taxon>Legionella</taxon>
    </lineage>
</organism>
<dbReference type="GO" id="GO:0046872">
    <property type="term" value="F:metal ion binding"/>
    <property type="evidence" value="ECO:0007669"/>
    <property type="project" value="UniProtKB-KW"/>
</dbReference>
<keyword evidence="6" id="KW-0414">Isoprene biosynthesis</keyword>
<protein>
    <submittedName>
        <fullName evidence="8">Geranyltranstransferase</fullName>
    </submittedName>
</protein>
<dbReference type="NCBIfam" id="NF045485">
    <property type="entry name" value="FPPsyn"/>
    <property type="match status" value="1"/>
</dbReference>
<comment type="similarity">
    <text evidence="2 7">Belongs to the FPP/GGPP synthase family.</text>
</comment>
<accession>A0A0W0V9M0</accession>
<evidence type="ECO:0000313" key="9">
    <source>
        <dbReference type="Proteomes" id="UP000055035"/>
    </source>
</evidence>
<dbReference type="InterPro" id="IPR033749">
    <property type="entry name" value="Polyprenyl_synt_CS"/>
</dbReference>
<dbReference type="GO" id="GO:0005737">
    <property type="term" value="C:cytoplasm"/>
    <property type="evidence" value="ECO:0007669"/>
    <property type="project" value="UniProtKB-ARBA"/>
</dbReference>
<keyword evidence="5" id="KW-0460">Magnesium</keyword>
<dbReference type="GO" id="GO:0004659">
    <property type="term" value="F:prenyltransferase activity"/>
    <property type="evidence" value="ECO:0007669"/>
    <property type="project" value="InterPro"/>
</dbReference>
<evidence type="ECO:0000256" key="1">
    <source>
        <dbReference type="ARBA" id="ARBA00001946"/>
    </source>
</evidence>
<sequence>MFKVNSTMINEKITRYVAQHEQVLHDLVSKSNIPANRIKEAILYSLFPGGKRLRPVLVYLCGEIVGVELGSLDIMAAAIEIIHCYSLVHDDLPAMDNDDFRRGKPSCHRAFDEATAILVGDGMQALAIDVLLSGLTRFNSAAQVIQITHELVKASGPSGMVSGQSLDLSELSNSTIQESELDCIHRLKTGKLISACFTMVLAASSCSASTAHALKQFADYLGLAFQMQDDYLDLYAEQAVLGKGRASDMANHKMTYASLYNQHDLYQLIAEHFKRARDCLTPLGEQANDLLVLCNYLQQRSHNNV</sequence>
<keyword evidence="9" id="KW-1185">Reference proteome</keyword>
<dbReference type="Pfam" id="PF00348">
    <property type="entry name" value="polyprenyl_synt"/>
    <property type="match status" value="1"/>
</dbReference>
<dbReference type="STRING" id="456.Ljor_1100"/>
<evidence type="ECO:0000256" key="4">
    <source>
        <dbReference type="ARBA" id="ARBA00022723"/>
    </source>
</evidence>
<dbReference type="EMBL" id="LNYJ01000011">
    <property type="protein sequence ID" value="KTD16794.1"/>
    <property type="molecule type" value="Genomic_DNA"/>
</dbReference>
<evidence type="ECO:0000313" key="8">
    <source>
        <dbReference type="EMBL" id="KTD16794.1"/>
    </source>
</evidence>
<dbReference type="PANTHER" id="PTHR43281">
    <property type="entry name" value="FARNESYL DIPHOSPHATE SYNTHASE"/>
    <property type="match status" value="1"/>
</dbReference>
<dbReference type="FunFam" id="1.10.600.10:FF:000001">
    <property type="entry name" value="Geranylgeranyl diphosphate synthase"/>
    <property type="match status" value="1"/>
</dbReference>
<name>A0A0W0V9M0_9GAMM</name>
<evidence type="ECO:0000256" key="6">
    <source>
        <dbReference type="ARBA" id="ARBA00023229"/>
    </source>
</evidence>
<dbReference type="GO" id="GO:0016114">
    <property type="term" value="P:terpenoid biosynthetic process"/>
    <property type="evidence" value="ECO:0007669"/>
    <property type="project" value="UniProtKB-ARBA"/>
</dbReference>
<evidence type="ECO:0000256" key="5">
    <source>
        <dbReference type="ARBA" id="ARBA00022842"/>
    </source>
</evidence>
<dbReference type="GO" id="GO:0008654">
    <property type="term" value="P:phospholipid biosynthetic process"/>
    <property type="evidence" value="ECO:0007669"/>
    <property type="project" value="UniProtKB-ARBA"/>
</dbReference>
<dbReference type="SFLD" id="SFLDG01017">
    <property type="entry name" value="Polyprenyl_Transferase_Like"/>
    <property type="match status" value="1"/>
</dbReference>
<dbReference type="CDD" id="cd00685">
    <property type="entry name" value="Trans_IPPS_HT"/>
    <property type="match status" value="1"/>
</dbReference>
<dbReference type="Proteomes" id="UP000055035">
    <property type="component" value="Unassembled WGS sequence"/>
</dbReference>
<reference evidence="8 9" key="1">
    <citation type="submission" date="2015-11" db="EMBL/GenBank/DDBJ databases">
        <title>Genomic analysis of 38 Legionella species identifies large and diverse effector repertoires.</title>
        <authorList>
            <person name="Burstein D."/>
            <person name="Amaro F."/>
            <person name="Zusman T."/>
            <person name="Lifshitz Z."/>
            <person name="Cohen O."/>
            <person name="Gilbert J.A."/>
            <person name="Pupko T."/>
            <person name="Shuman H.A."/>
            <person name="Segal G."/>
        </authorList>
    </citation>
    <scope>NUCLEOTIDE SEQUENCE [LARGE SCALE GENOMIC DNA]</scope>
    <source>
        <strain evidence="8 9">BL-540</strain>
    </source>
</reference>
<evidence type="ECO:0000256" key="2">
    <source>
        <dbReference type="ARBA" id="ARBA00006706"/>
    </source>
</evidence>
<dbReference type="AlphaFoldDB" id="A0A0W0V9M0"/>
<dbReference type="PATRIC" id="fig|456.5.peg.1171"/>